<sequence length="762" mass="80801">MGGHKRKWKKKGQWRSDDGAEGAEGTSSKRHAHDGQYPPAPVLESAAFESYYRAAGVVPEEEWQAFLTSLRTPLGTSFRITGRPDDAATVALRTYMEEVHLSQMGSLEVAGERVPPPYPIEWFAGRTAWRFDVSRSLLRGKGPRKDGVETQQVSAQTEAALRGFHAFLMAEVEQGTIARQEEVSMVPPCLLDVRPGQAVLDMCAAPGSKTQQLIEALGGGDDTSLLLANDAEYKRCHLLVHQAKRLHSPALLVTHHDASLLPTRMGGGAPPLSFDRVLCDVPCSGDGTLRKSPDLWRRWGDGLALGVHRAQCAILSRGLALLAAGGRLVYSTCSINPVEDEAVVAHALRQLRREGQRVRLKCVAEELPLLRRAAGVKAWRVRYQGEWYGTYDEAPEEARRAKKLLPSMFAPAEGEAEALQLERCMRVLPHFQDTGGFFIAVFEKEEGAGGGDGGGGGEEAAGEAGGEAGGEVAGEVEGETALEAGGEEGGEEGQVEEGGEAEGGEAEGGEAEGGEAEGGEAEGGEAEGGEAAGASGGLVGTIRSQANAKPGAHVLGPLHCAAANHGAYDALYALTPQWGAQFAQFLGLAESFDCARVVSRSITGKQLFLVSAPVLSLLQSDRSFRLKLVTSGTRLLERSDLRGLSFPFRLAQEGVHALLPHMRKQLLLASRDDMARLLRSHSVAIASLASASLRAAAAACLPGCCVIALDEPSAGRPLVAVAAMRSLSQPGFLELNVKKPEALSLLRRLGGAASTRPIEPVA</sequence>
<feature type="domain" description="SAM-dependent MTase RsmB/NOP-type" evidence="8">
    <location>
        <begin position="66"/>
        <end position="445"/>
    </location>
</feature>
<dbReference type="Pfam" id="PF01189">
    <property type="entry name" value="Methyltr_RsmB-F"/>
    <property type="match status" value="1"/>
</dbReference>
<evidence type="ECO:0000259" key="8">
    <source>
        <dbReference type="PROSITE" id="PS51686"/>
    </source>
</evidence>
<keyword evidence="5 6" id="KW-0694">RNA-binding</keyword>
<feature type="compositionally biased region" description="Basic residues" evidence="7">
    <location>
        <begin position="1"/>
        <end position="13"/>
    </location>
</feature>
<feature type="binding site" evidence="6">
    <location>
        <begin position="203"/>
        <end position="209"/>
    </location>
    <ligand>
        <name>S-adenosyl-L-methionine</name>
        <dbReference type="ChEBI" id="CHEBI:59789"/>
    </ligand>
</feature>
<evidence type="ECO:0000256" key="6">
    <source>
        <dbReference type="PROSITE-ProRule" id="PRU01023"/>
    </source>
</evidence>
<dbReference type="GO" id="GO:0030488">
    <property type="term" value="P:tRNA methylation"/>
    <property type="evidence" value="ECO:0007669"/>
    <property type="project" value="TreeGrafter"/>
</dbReference>
<evidence type="ECO:0000313" key="9">
    <source>
        <dbReference type="EMBL" id="KAL1514434.1"/>
    </source>
</evidence>
<dbReference type="PROSITE" id="PS01153">
    <property type="entry name" value="NOL1_NOP2_SUN"/>
    <property type="match status" value="1"/>
</dbReference>
<evidence type="ECO:0000256" key="1">
    <source>
        <dbReference type="ARBA" id="ARBA00007494"/>
    </source>
</evidence>
<organism evidence="9 10">
    <name type="scientific">Prymnesium parvum</name>
    <name type="common">Toxic golden alga</name>
    <dbReference type="NCBI Taxonomy" id="97485"/>
    <lineage>
        <taxon>Eukaryota</taxon>
        <taxon>Haptista</taxon>
        <taxon>Haptophyta</taxon>
        <taxon>Prymnesiophyceae</taxon>
        <taxon>Prymnesiales</taxon>
        <taxon>Prymnesiaceae</taxon>
        <taxon>Prymnesium</taxon>
    </lineage>
</organism>
<feature type="binding site" evidence="6">
    <location>
        <position position="280"/>
    </location>
    <ligand>
        <name>S-adenosyl-L-methionine</name>
        <dbReference type="ChEBI" id="CHEBI:59789"/>
    </ligand>
</feature>
<keyword evidence="3 6" id="KW-0808">Transferase</keyword>
<protein>
    <recommendedName>
        <fullName evidence="8">SAM-dependent MTase RsmB/NOP-type domain-containing protein</fullName>
    </recommendedName>
</protein>
<feature type="binding site" evidence="6">
    <location>
        <position position="230"/>
    </location>
    <ligand>
        <name>S-adenosyl-L-methionine</name>
        <dbReference type="ChEBI" id="CHEBI:59789"/>
    </ligand>
</feature>
<evidence type="ECO:0000313" key="10">
    <source>
        <dbReference type="Proteomes" id="UP001515480"/>
    </source>
</evidence>
<dbReference type="PANTHER" id="PTHR22808">
    <property type="entry name" value="NCL1 YEAST -RELATED NOL1/NOP2/FMU SUN DOMAIN-CONTAINING"/>
    <property type="match status" value="1"/>
</dbReference>
<dbReference type="PRINTS" id="PR02008">
    <property type="entry name" value="RCMTFAMILY"/>
</dbReference>
<evidence type="ECO:0000256" key="3">
    <source>
        <dbReference type="ARBA" id="ARBA00022679"/>
    </source>
</evidence>
<dbReference type="InterPro" id="IPR001678">
    <property type="entry name" value="MeTrfase_RsmB-F_NOP2_dom"/>
</dbReference>
<feature type="active site" description="Nucleophile" evidence="6">
    <location>
        <position position="333"/>
    </location>
</feature>
<dbReference type="Pfam" id="PF25376">
    <property type="entry name" value="Pre-PUA_NSUN2"/>
    <property type="match status" value="1"/>
</dbReference>
<dbReference type="AlphaFoldDB" id="A0AB34J790"/>
<proteinExistence type="inferred from homology"/>
<feature type="region of interest" description="Disordered" evidence="7">
    <location>
        <begin position="1"/>
        <end position="39"/>
    </location>
</feature>
<evidence type="ECO:0000256" key="7">
    <source>
        <dbReference type="SAM" id="MobiDB-lite"/>
    </source>
</evidence>
<gene>
    <name evidence="9" type="ORF">AB1Y20_003533</name>
</gene>
<feature type="region of interest" description="Disordered" evidence="7">
    <location>
        <begin position="448"/>
        <end position="537"/>
    </location>
</feature>
<evidence type="ECO:0000256" key="4">
    <source>
        <dbReference type="ARBA" id="ARBA00022691"/>
    </source>
</evidence>
<feature type="compositionally biased region" description="Gly residues" evidence="7">
    <location>
        <begin position="448"/>
        <end position="472"/>
    </location>
</feature>
<dbReference type="SUPFAM" id="SSF53335">
    <property type="entry name" value="S-adenosyl-L-methionine-dependent methyltransferases"/>
    <property type="match status" value="1"/>
</dbReference>
<dbReference type="InterPro" id="IPR029063">
    <property type="entry name" value="SAM-dependent_MTases_sf"/>
</dbReference>
<reference evidence="9 10" key="1">
    <citation type="journal article" date="2024" name="Science">
        <title>Giant polyketide synthase enzymes in the biosynthesis of giant marine polyether toxins.</title>
        <authorList>
            <person name="Fallon T.R."/>
            <person name="Shende V.V."/>
            <person name="Wierzbicki I.H."/>
            <person name="Pendleton A.L."/>
            <person name="Watervoot N.F."/>
            <person name="Auber R.P."/>
            <person name="Gonzalez D.J."/>
            <person name="Wisecaver J.H."/>
            <person name="Moore B.S."/>
        </authorList>
    </citation>
    <scope>NUCLEOTIDE SEQUENCE [LARGE SCALE GENOMIC DNA]</scope>
    <source>
        <strain evidence="9 10">12B1</strain>
    </source>
</reference>
<dbReference type="InterPro" id="IPR057285">
    <property type="entry name" value="Pre-PUA_NSUN2"/>
</dbReference>
<dbReference type="EMBL" id="JBGBPQ010000012">
    <property type="protein sequence ID" value="KAL1514434.1"/>
    <property type="molecule type" value="Genomic_DNA"/>
</dbReference>
<dbReference type="GO" id="GO:0005737">
    <property type="term" value="C:cytoplasm"/>
    <property type="evidence" value="ECO:0007669"/>
    <property type="project" value="TreeGrafter"/>
</dbReference>
<dbReference type="GO" id="GO:0000049">
    <property type="term" value="F:tRNA binding"/>
    <property type="evidence" value="ECO:0007669"/>
    <property type="project" value="TreeGrafter"/>
</dbReference>
<dbReference type="InterPro" id="IPR049560">
    <property type="entry name" value="MeTrfase_RsmB-F_NOP2_cat"/>
</dbReference>
<evidence type="ECO:0000256" key="2">
    <source>
        <dbReference type="ARBA" id="ARBA00022603"/>
    </source>
</evidence>
<dbReference type="Proteomes" id="UP001515480">
    <property type="component" value="Unassembled WGS sequence"/>
</dbReference>
<dbReference type="GO" id="GO:0016428">
    <property type="term" value="F:tRNA (cytidine-5-)-methyltransferase activity"/>
    <property type="evidence" value="ECO:0007669"/>
    <property type="project" value="TreeGrafter"/>
</dbReference>
<dbReference type="GO" id="GO:0005634">
    <property type="term" value="C:nucleus"/>
    <property type="evidence" value="ECO:0007669"/>
    <property type="project" value="TreeGrafter"/>
</dbReference>
<comment type="similarity">
    <text evidence="1 6">Belongs to the class I-like SAM-binding methyltransferase superfamily. RsmB/NOP family.</text>
</comment>
<feature type="compositionally biased region" description="Acidic residues" evidence="7">
    <location>
        <begin position="474"/>
        <end position="528"/>
    </location>
</feature>
<comment type="caution">
    <text evidence="9">The sequence shown here is derived from an EMBL/GenBank/DDBJ whole genome shotgun (WGS) entry which is preliminary data.</text>
</comment>
<name>A0AB34J790_PRYPA</name>
<dbReference type="PANTHER" id="PTHR22808:SF1">
    <property type="entry name" value="RNA CYTOSINE-C(5)-METHYLTRANSFERASE NSUN2-RELATED"/>
    <property type="match status" value="1"/>
</dbReference>
<keyword evidence="4 6" id="KW-0949">S-adenosyl-L-methionine</keyword>
<dbReference type="InterPro" id="IPR023267">
    <property type="entry name" value="RCMT"/>
</dbReference>
<accession>A0AB34J790</accession>
<feature type="binding site" evidence="6">
    <location>
        <position position="257"/>
    </location>
    <ligand>
        <name>S-adenosyl-L-methionine</name>
        <dbReference type="ChEBI" id="CHEBI:59789"/>
    </ligand>
</feature>
<keyword evidence="2 6" id="KW-0489">Methyltransferase</keyword>
<dbReference type="PROSITE" id="PS51686">
    <property type="entry name" value="SAM_MT_RSMB_NOP"/>
    <property type="match status" value="1"/>
</dbReference>
<dbReference type="InterPro" id="IPR018314">
    <property type="entry name" value="RsmB/NOL1/NOP2-like_CS"/>
</dbReference>
<evidence type="ECO:0000256" key="5">
    <source>
        <dbReference type="ARBA" id="ARBA00022884"/>
    </source>
</evidence>
<dbReference type="Gene3D" id="3.40.50.150">
    <property type="entry name" value="Vaccinia Virus protein VP39"/>
    <property type="match status" value="1"/>
</dbReference>
<keyword evidence="10" id="KW-1185">Reference proteome</keyword>